<dbReference type="PANTHER" id="PTHR46529:SF1">
    <property type="entry name" value="TRNA WYBUTOSINE-SYNTHESIZING PROTEIN 4"/>
    <property type="match status" value="1"/>
</dbReference>
<comment type="catalytic activity">
    <reaction evidence="1">
        <text>7-[(3S)-3-amino-3-carboxypropyl]wyosine(37) in tRNA(Phe) + S-adenosyl-L-methionine = 7-[(3S)-(3-amino-3-methoxycarbonyl)propyl]wyosine(37) in tRNA(Phe) + S-adenosyl-L-homocysteine</text>
        <dbReference type="Rhea" id="RHEA:36903"/>
        <dbReference type="Rhea" id="RHEA-COMP:10379"/>
        <dbReference type="Rhea" id="RHEA-COMP:11844"/>
        <dbReference type="ChEBI" id="CHEBI:57856"/>
        <dbReference type="ChEBI" id="CHEBI:59789"/>
        <dbReference type="ChEBI" id="CHEBI:73543"/>
        <dbReference type="ChEBI" id="CHEBI:74275"/>
        <dbReference type="EC" id="2.1.1.290"/>
    </reaction>
</comment>
<evidence type="ECO:0000256" key="2">
    <source>
        <dbReference type="ARBA" id="ARBA00004797"/>
    </source>
</evidence>
<dbReference type="EC" id="2.1.1.290" evidence="5"/>
<dbReference type="PANTHER" id="PTHR46529">
    <property type="entry name" value="TRNA WYBUTOSINE-SYNTHESIZING PROTEIN 4"/>
    <property type="match status" value="1"/>
</dbReference>
<dbReference type="AlphaFoldDB" id="A0A8C5PEY4"/>
<evidence type="ECO:0000256" key="11">
    <source>
        <dbReference type="ARBA" id="ARBA00029750"/>
    </source>
</evidence>
<keyword evidence="9" id="KW-0949">S-adenosyl-L-methionine</keyword>
<dbReference type="Ensembl" id="ENSLLET00000020044.1">
    <property type="protein sequence ID" value="ENSLLEP00000019281.1"/>
    <property type="gene ID" value="ENSLLEG00000012222.1"/>
</dbReference>
<dbReference type="SUPFAM" id="SSF50965">
    <property type="entry name" value="Galactose oxidase, central domain"/>
    <property type="match status" value="1"/>
</dbReference>
<reference evidence="14" key="1">
    <citation type="submission" date="2025-08" db="UniProtKB">
        <authorList>
            <consortium name="Ensembl"/>
        </authorList>
    </citation>
    <scope>IDENTIFICATION</scope>
</reference>
<dbReference type="GO" id="GO:0008175">
    <property type="term" value="F:tRNA methyltransferase activity"/>
    <property type="evidence" value="ECO:0007669"/>
    <property type="project" value="TreeGrafter"/>
</dbReference>
<evidence type="ECO:0000313" key="15">
    <source>
        <dbReference type="Proteomes" id="UP000694569"/>
    </source>
</evidence>
<dbReference type="InterPro" id="IPR015915">
    <property type="entry name" value="Kelch-typ_b-propeller"/>
</dbReference>
<reference evidence="14" key="2">
    <citation type="submission" date="2025-09" db="UniProtKB">
        <authorList>
            <consortium name="Ensembl"/>
        </authorList>
    </citation>
    <scope>IDENTIFICATION</scope>
</reference>
<dbReference type="GO" id="GO:0031591">
    <property type="term" value="P:wybutosine biosynthetic process"/>
    <property type="evidence" value="ECO:0007669"/>
    <property type="project" value="TreeGrafter"/>
</dbReference>
<evidence type="ECO:0000256" key="13">
    <source>
        <dbReference type="ARBA" id="ARBA00049250"/>
    </source>
</evidence>
<evidence type="ECO:0000256" key="8">
    <source>
        <dbReference type="ARBA" id="ARBA00022679"/>
    </source>
</evidence>
<dbReference type="Pfam" id="PF13418">
    <property type="entry name" value="Beta-prop_TYW4"/>
    <property type="match status" value="1"/>
</dbReference>
<comment type="catalytic activity">
    <reaction evidence="13">
        <text>7-[(3S)-(3-amino-3-methoxycarbonyl)propyl]wyosine(37) in tRNA(Phe) + S-adenosyl-L-methionine + CO2 = wybutosine(37) in tRNA(Phe) + S-adenosyl-L-homocysteine + 2 H(+)</text>
        <dbReference type="Rhea" id="RHEA:37119"/>
        <dbReference type="Rhea" id="RHEA-COMP:11844"/>
        <dbReference type="Rhea" id="RHEA-COMP:11847"/>
        <dbReference type="ChEBI" id="CHEBI:15378"/>
        <dbReference type="ChEBI" id="CHEBI:16526"/>
        <dbReference type="ChEBI" id="CHEBI:57856"/>
        <dbReference type="ChEBI" id="CHEBI:59789"/>
        <dbReference type="ChEBI" id="CHEBI:73544"/>
        <dbReference type="ChEBI" id="CHEBI:74275"/>
        <dbReference type="EC" id="2.3.1.231"/>
    </reaction>
</comment>
<sequence length="662" mass="72750">MKNNMRVQSTNDFSTLSKVSAASLGYFPDDFQRHFVSRSCRRAPLIHRGYCVRSQAVSLCLDEFLEDTQECPQTQVLSLGCGFDSLFFRLRGRKTSAELSVWEVDFPEVAQRKRLVIEQTEVLSDLIGPHGTDGTHGALVLLAPGYRLMGVDLNDVSSLDCFLDGAGMRWDCPTLVLAEVALCYMDPARSTALIGWAAKRFATSSRFVLYEQSTPNDPFGQIMMTHFCSLNSPLHSVSAYPTLRDQRERFHLQGWKQCSVMDMNEFSLTCVAAAEKLRIDSLEPFDEFEEFHLKCSHYFILVASSGSLAGKPVLRPASSDCAELTIPPAPVISGSVAVRPLTHILSGLCRFGHRSCLTASQLVVTSGGFGEGDGKHRRLTDIHMLLPGGESWNAELTVNQWDGRLYHTVTLLSDGGELLVLGGRFSPTCAAAGALLLRYDKERVTVTQRDLQPDLLRWRHSAIEVSLSAGQCYVFVFGGRSVSSMAMQGIMFLRSDSLSMVELPVSGSVPAGRHSHSCCGWNGGAVLSGGLLRSGTPSGSITVLRPSDYHFQWEKLETTPPLTPRYSHSSHVVGDKLLLVGGIWFVPHSVPGLAVVDLRSGHCAEYEIDASFLEWPLMLHGHSSILHPDKRQILLLGGGGTCFSFGTHMNRQPVLLQLPVFQ</sequence>
<evidence type="ECO:0000256" key="1">
    <source>
        <dbReference type="ARBA" id="ARBA00001806"/>
    </source>
</evidence>
<dbReference type="Gene3D" id="2.120.10.80">
    <property type="entry name" value="Kelch-type beta propeller"/>
    <property type="match status" value="1"/>
</dbReference>
<dbReference type="GO" id="GO:0030488">
    <property type="term" value="P:tRNA methylation"/>
    <property type="evidence" value="ECO:0007669"/>
    <property type="project" value="TreeGrafter"/>
</dbReference>
<evidence type="ECO:0000256" key="9">
    <source>
        <dbReference type="ARBA" id="ARBA00022691"/>
    </source>
</evidence>
<keyword evidence="8" id="KW-0808">Transferase</keyword>
<keyword evidence="7" id="KW-0489">Methyltransferase</keyword>
<dbReference type="OrthoDB" id="203237at2759"/>
<evidence type="ECO:0000256" key="12">
    <source>
        <dbReference type="ARBA" id="ARBA00030847"/>
    </source>
</evidence>
<evidence type="ECO:0000256" key="3">
    <source>
        <dbReference type="ARBA" id="ARBA00010703"/>
    </source>
</evidence>
<dbReference type="SUPFAM" id="SSF53335">
    <property type="entry name" value="S-adenosyl-L-methionine-dependent methyltransferases"/>
    <property type="match status" value="1"/>
</dbReference>
<dbReference type="Proteomes" id="UP000694569">
    <property type="component" value="Unplaced"/>
</dbReference>
<organism evidence="14 15">
    <name type="scientific">Leptobrachium leishanense</name>
    <name type="common">Leishan spiny toad</name>
    <dbReference type="NCBI Taxonomy" id="445787"/>
    <lineage>
        <taxon>Eukaryota</taxon>
        <taxon>Metazoa</taxon>
        <taxon>Chordata</taxon>
        <taxon>Craniata</taxon>
        <taxon>Vertebrata</taxon>
        <taxon>Euteleostomi</taxon>
        <taxon>Amphibia</taxon>
        <taxon>Batrachia</taxon>
        <taxon>Anura</taxon>
        <taxon>Pelobatoidea</taxon>
        <taxon>Megophryidae</taxon>
        <taxon>Leptobrachium</taxon>
    </lineage>
</organism>
<dbReference type="EC" id="2.3.1.231" evidence="4"/>
<name>A0A8C5PEY4_9ANUR</name>
<evidence type="ECO:0000313" key="14">
    <source>
        <dbReference type="Ensembl" id="ENSLLEP00000019281.1"/>
    </source>
</evidence>
<dbReference type="InterPro" id="IPR029063">
    <property type="entry name" value="SAM-dependent_MTases_sf"/>
</dbReference>
<keyword evidence="10" id="KW-0819">tRNA processing</keyword>
<evidence type="ECO:0000256" key="10">
    <source>
        <dbReference type="ARBA" id="ARBA00022694"/>
    </source>
</evidence>
<comment type="pathway">
    <text evidence="2">tRNA modification; wybutosine-tRNA(Phe) biosynthesis.</text>
</comment>
<evidence type="ECO:0000256" key="4">
    <source>
        <dbReference type="ARBA" id="ARBA00012155"/>
    </source>
</evidence>
<evidence type="ECO:0000256" key="5">
    <source>
        <dbReference type="ARBA" id="ARBA00012779"/>
    </source>
</evidence>
<dbReference type="GeneTree" id="ENSGT00940000162599"/>
<accession>A0A8C5PEY4</accession>
<proteinExistence type="inferred from homology"/>
<dbReference type="Pfam" id="PF04072">
    <property type="entry name" value="LCM"/>
    <property type="match status" value="1"/>
</dbReference>
<comment type="similarity">
    <text evidence="3">Belongs to the methyltransferase superfamily. LCMT family.</text>
</comment>
<dbReference type="Gene3D" id="3.40.50.150">
    <property type="entry name" value="Vaccinia Virus protein VP39"/>
    <property type="match status" value="1"/>
</dbReference>
<keyword evidence="15" id="KW-1185">Reference proteome</keyword>
<evidence type="ECO:0000256" key="7">
    <source>
        <dbReference type="ARBA" id="ARBA00022603"/>
    </source>
</evidence>
<protein>
    <recommendedName>
        <fullName evidence="6">tRNA wybutosine-synthesizing protein 4</fullName>
        <ecNumber evidence="5">2.1.1.290</ecNumber>
        <ecNumber evidence="4">2.3.1.231</ecNumber>
    </recommendedName>
    <alternativeName>
        <fullName evidence="12">tRNA(Phe) (7-(3-amino-3-(methoxycarbonyl)propyl)wyosine(37)-N)-methoxycarbonyltransferase</fullName>
    </alternativeName>
    <alternativeName>
        <fullName evidence="11">tRNA(Phe) (7-(3-amino-3-carboxypropyl)wyosine(37)-O)-methyltransferase</fullName>
    </alternativeName>
</protein>
<evidence type="ECO:0000256" key="6">
    <source>
        <dbReference type="ARBA" id="ARBA00018045"/>
    </source>
</evidence>
<dbReference type="InterPro" id="IPR007213">
    <property type="entry name" value="Ppm1/Ppm2/Tcmp"/>
</dbReference>
<dbReference type="InterPro" id="IPR011043">
    <property type="entry name" value="Gal_Oxase/kelch_b-propeller"/>
</dbReference>
<dbReference type="UniPathway" id="UPA00375"/>